<dbReference type="InterPro" id="IPR036422">
    <property type="entry name" value="RuBisCO_lsu_N_sf"/>
</dbReference>
<dbReference type="PANTHER" id="PTHR42704:SF17">
    <property type="entry name" value="RIBULOSE BISPHOSPHATE CARBOXYLASE LARGE CHAIN"/>
    <property type="match status" value="1"/>
</dbReference>
<dbReference type="GO" id="GO:0000287">
    <property type="term" value="F:magnesium ion binding"/>
    <property type="evidence" value="ECO:0007669"/>
    <property type="project" value="InterPro"/>
</dbReference>
<dbReference type="Gene3D" id="3.20.20.110">
    <property type="entry name" value="Ribulose bisphosphate carboxylase, large subunit, C-terminal domain"/>
    <property type="match status" value="1"/>
</dbReference>
<dbReference type="Pfam" id="PF00016">
    <property type="entry name" value="RuBisCO_large"/>
    <property type="match status" value="1"/>
</dbReference>
<reference evidence="2 5" key="2">
    <citation type="submission" date="2021-01" db="EMBL/GenBank/DDBJ databases">
        <title>Whole genome shotgun sequence of Cellulomonas oligotrophica NBRC 109435.</title>
        <authorList>
            <person name="Komaki H."/>
            <person name="Tamura T."/>
        </authorList>
    </citation>
    <scope>NUCLEOTIDE SEQUENCE [LARGE SCALE GENOMIC DNA]</scope>
    <source>
        <strain evidence="2 5">NBRC 109435</strain>
    </source>
</reference>
<dbReference type="SUPFAM" id="SSF51649">
    <property type="entry name" value="RuBisCo, C-terminal domain"/>
    <property type="match status" value="1"/>
</dbReference>
<dbReference type="RefSeq" id="WP_140457815.1">
    <property type="nucleotide sequence ID" value="NZ_BAABFI010000002.1"/>
</dbReference>
<dbReference type="PANTHER" id="PTHR42704">
    <property type="entry name" value="RIBULOSE BISPHOSPHATE CARBOXYLASE"/>
    <property type="match status" value="1"/>
</dbReference>
<dbReference type="AlphaFoldDB" id="A0A7Y9JXQ7"/>
<dbReference type="GO" id="GO:0016984">
    <property type="term" value="F:ribulose-bisphosphate carboxylase activity"/>
    <property type="evidence" value="ECO:0007669"/>
    <property type="project" value="UniProtKB-EC"/>
</dbReference>
<organism evidence="3 4">
    <name type="scientific">Cellulomonas oligotrophica</name>
    <dbReference type="NCBI Taxonomy" id="931536"/>
    <lineage>
        <taxon>Bacteria</taxon>
        <taxon>Bacillati</taxon>
        <taxon>Actinomycetota</taxon>
        <taxon>Actinomycetes</taxon>
        <taxon>Micrococcales</taxon>
        <taxon>Cellulomonadaceae</taxon>
        <taxon>Cellulomonas</taxon>
    </lineage>
</organism>
<dbReference type="Gene3D" id="3.30.70.150">
    <property type="entry name" value="RuBisCO large subunit, N-terminal domain"/>
    <property type="match status" value="1"/>
</dbReference>
<evidence type="ECO:0000313" key="2">
    <source>
        <dbReference type="EMBL" id="GIG30856.1"/>
    </source>
</evidence>
<dbReference type="InterPro" id="IPR000685">
    <property type="entry name" value="RuBisCO_lsu_C"/>
</dbReference>
<dbReference type="Proteomes" id="UP000577956">
    <property type="component" value="Unassembled WGS sequence"/>
</dbReference>
<keyword evidence="3" id="KW-0456">Lyase</keyword>
<keyword evidence="5" id="KW-1185">Reference proteome</keyword>
<proteinExistence type="predicted"/>
<evidence type="ECO:0000313" key="4">
    <source>
        <dbReference type="Proteomes" id="UP000577956"/>
    </source>
</evidence>
<evidence type="ECO:0000313" key="3">
    <source>
        <dbReference type="EMBL" id="NYD86136.1"/>
    </source>
</evidence>
<gene>
    <name evidence="3" type="ORF">BKA21_001685</name>
    <name evidence="2" type="ORF">Col01nite_00150</name>
</gene>
<protein>
    <submittedName>
        <fullName evidence="3">Ribulose-bisphosphate carboxylase large chain</fullName>
        <ecNumber evidence="3">4.1.1.39</ecNumber>
    </submittedName>
</protein>
<dbReference type="EMBL" id="BONN01000001">
    <property type="protein sequence ID" value="GIG30856.1"/>
    <property type="molecule type" value="Genomic_DNA"/>
</dbReference>
<dbReference type="EMBL" id="JACCBK010000001">
    <property type="protein sequence ID" value="NYD86136.1"/>
    <property type="molecule type" value="Genomic_DNA"/>
</dbReference>
<dbReference type="Proteomes" id="UP000618382">
    <property type="component" value="Unassembled WGS sequence"/>
</dbReference>
<dbReference type="InterPro" id="IPR033966">
    <property type="entry name" value="RuBisCO"/>
</dbReference>
<dbReference type="SUPFAM" id="SSF54966">
    <property type="entry name" value="RuBisCO, large subunit, small (N-terminal) domain"/>
    <property type="match status" value="1"/>
</dbReference>
<comment type="caution">
    <text evidence="3">The sequence shown here is derived from an EMBL/GenBank/DDBJ whole genome shotgun (WGS) entry which is preliminary data.</text>
</comment>
<evidence type="ECO:0000259" key="1">
    <source>
        <dbReference type="Pfam" id="PF00016"/>
    </source>
</evidence>
<feature type="domain" description="Ribulose bisphosphate carboxylase large subunit C-terminal" evidence="1">
    <location>
        <begin position="113"/>
        <end position="366"/>
    </location>
</feature>
<dbReference type="EC" id="4.1.1.39" evidence="3"/>
<sequence length="367" mass="37639">MSSIVAVYELHGPVRDAEARARALAVEQSHEFPTELAPEHALVSLGVVDDVEVVGADLARATVRFPADLAGGSLTQLLVLLFGNCSLQPGVRLVDVDLPAPVLAAGPGPRLGVTGVRRLVGAPARPLLATALKPVGLGVDELAERAYAFALGGVDLVKDDQGLADQRWAPFAERVRACAAAVERANARTGGSSIYLPALNVPAADLPRHVEVALDAGAGGFLVLPGVGGLDQVAHVAGLVPEGVPLMAHPALLGPLVVEPSHGIAADLLLGPLLRLAGADVVVFPSFGGRFSFTREQCLAIADGCRRDVPGLAPSLPAPGGGMTVERVPELVETYGSDTVLLIGGELHREASLVGAAERFRAAVDAA</sequence>
<dbReference type="GO" id="GO:0015977">
    <property type="term" value="P:carbon fixation"/>
    <property type="evidence" value="ECO:0007669"/>
    <property type="project" value="InterPro"/>
</dbReference>
<evidence type="ECO:0000313" key="5">
    <source>
        <dbReference type="Proteomes" id="UP000618382"/>
    </source>
</evidence>
<dbReference type="InterPro" id="IPR036376">
    <property type="entry name" value="RuBisCO_lsu_C_sf"/>
</dbReference>
<accession>A0A7Y9JXQ7</accession>
<name>A0A7Y9JXQ7_9CELL</name>
<reference evidence="3 4" key="1">
    <citation type="submission" date="2020-07" db="EMBL/GenBank/DDBJ databases">
        <title>Sequencing the genomes of 1000 actinobacteria strains.</title>
        <authorList>
            <person name="Klenk H.-P."/>
        </authorList>
    </citation>
    <scope>NUCLEOTIDE SEQUENCE [LARGE SCALE GENOMIC DNA]</scope>
    <source>
        <strain evidence="3 4">DSM 24482</strain>
    </source>
</reference>